<comment type="pathway">
    <text evidence="3 8">Cofactor biosynthesis; tetrahydrofolate biosynthesis; 2-amino-4-hydroxy-6-hydroxymethyl-7,8-dihydropteridine diphosphate from 7,8-dihydroneopterin triphosphate: step 3/4.</text>
</comment>
<keyword evidence="7 8" id="KW-0456">Lyase</keyword>
<dbReference type="InterPro" id="IPR006156">
    <property type="entry name" value="Dihydroneopterin_aldolase"/>
</dbReference>
<evidence type="ECO:0000256" key="7">
    <source>
        <dbReference type="ARBA" id="ARBA00023239"/>
    </source>
</evidence>
<evidence type="ECO:0000313" key="11">
    <source>
        <dbReference type="Proteomes" id="UP000178885"/>
    </source>
</evidence>
<dbReference type="GO" id="GO:0005737">
    <property type="term" value="C:cytoplasm"/>
    <property type="evidence" value="ECO:0007669"/>
    <property type="project" value="TreeGrafter"/>
</dbReference>
<proteinExistence type="inferred from homology"/>
<dbReference type="CDD" id="cd00534">
    <property type="entry name" value="DHNA_DHNTPE"/>
    <property type="match status" value="1"/>
</dbReference>
<sequence>MDIVYLHDLKVKCTIGVWEWERRIEQTVALDLDMGFDTGRAAASDSIADTLDYKAVAKRLVEYIGATQFQLVETLAEKVAGILLEEFRLKWVRVRVNKRGAIHGAGNVGVVIERGKKME</sequence>
<comment type="function">
    <text evidence="8">Catalyzes the conversion of 7,8-dihydroneopterin to 6-hydroxymethyl-7,8-dihydropterin.</text>
</comment>
<dbReference type="Proteomes" id="UP000178885">
    <property type="component" value="Unassembled WGS sequence"/>
</dbReference>
<dbReference type="Gene3D" id="3.30.1130.10">
    <property type="match status" value="1"/>
</dbReference>
<dbReference type="GO" id="GO:0004150">
    <property type="term" value="F:dihydroneopterin aldolase activity"/>
    <property type="evidence" value="ECO:0007669"/>
    <property type="project" value="UniProtKB-UniRule"/>
</dbReference>
<evidence type="ECO:0000256" key="3">
    <source>
        <dbReference type="ARBA" id="ARBA00005013"/>
    </source>
</evidence>
<dbReference type="FunFam" id="3.30.1130.10:FF:000002">
    <property type="entry name" value="7,8-dihydroneopterin aldolase"/>
    <property type="match status" value="1"/>
</dbReference>
<evidence type="ECO:0000256" key="1">
    <source>
        <dbReference type="ARBA" id="ARBA00000693"/>
    </source>
</evidence>
<keyword evidence="5 8" id="KW-0289">Folate biosynthesis</keyword>
<organism evidence="10 11">
    <name type="scientific">Candidatus Muproteobacteria bacterium RBG_16_65_34</name>
    <dbReference type="NCBI Taxonomy" id="1817760"/>
    <lineage>
        <taxon>Bacteria</taxon>
        <taxon>Pseudomonadati</taxon>
        <taxon>Pseudomonadota</taxon>
        <taxon>Candidatus Muproteobacteria</taxon>
    </lineage>
</organism>
<dbReference type="InterPro" id="IPR043133">
    <property type="entry name" value="GTP-CH-I_C/QueF"/>
</dbReference>
<dbReference type="NCBIfam" id="TIGR00526">
    <property type="entry name" value="folB_dom"/>
    <property type="match status" value="1"/>
</dbReference>
<dbReference type="AlphaFoldDB" id="A0A1F6TMP8"/>
<comment type="similarity">
    <text evidence="4 8">Belongs to the DHNA family.</text>
</comment>
<dbReference type="EMBL" id="MFSU01000083">
    <property type="protein sequence ID" value="OGI46413.1"/>
    <property type="molecule type" value="Genomic_DNA"/>
</dbReference>
<keyword evidence="6" id="KW-0413">Isomerase</keyword>
<dbReference type="STRING" id="1817760.A2151_06325"/>
<evidence type="ECO:0000313" key="10">
    <source>
        <dbReference type="EMBL" id="OGI46413.1"/>
    </source>
</evidence>
<dbReference type="EC" id="4.1.2.25" evidence="8"/>
<evidence type="ECO:0000256" key="5">
    <source>
        <dbReference type="ARBA" id="ARBA00022909"/>
    </source>
</evidence>
<dbReference type="SUPFAM" id="SSF55620">
    <property type="entry name" value="Tetrahydrobiopterin biosynthesis enzymes-like"/>
    <property type="match status" value="1"/>
</dbReference>
<dbReference type="GO" id="GO:0046656">
    <property type="term" value="P:folic acid biosynthetic process"/>
    <property type="evidence" value="ECO:0007669"/>
    <property type="project" value="UniProtKB-UniRule"/>
</dbReference>
<evidence type="ECO:0000259" key="9">
    <source>
        <dbReference type="SMART" id="SM00905"/>
    </source>
</evidence>
<comment type="caution">
    <text evidence="10">The sequence shown here is derived from an EMBL/GenBank/DDBJ whole genome shotgun (WGS) entry which is preliminary data.</text>
</comment>
<dbReference type="GO" id="GO:0016853">
    <property type="term" value="F:isomerase activity"/>
    <property type="evidence" value="ECO:0007669"/>
    <property type="project" value="UniProtKB-KW"/>
</dbReference>
<name>A0A1F6TMP8_9PROT</name>
<dbReference type="GO" id="GO:0046654">
    <property type="term" value="P:tetrahydrofolate biosynthetic process"/>
    <property type="evidence" value="ECO:0007669"/>
    <property type="project" value="UniProtKB-UniRule"/>
</dbReference>
<gene>
    <name evidence="10" type="ORF">A2151_06325</name>
</gene>
<dbReference type="PANTHER" id="PTHR42844">
    <property type="entry name" value="DIHYDRONEOPTERIN ALDOLASE 1-RELATED"/>
    <property type="match status" value="1"/>
</dbReference>
<dbReference type="PANTHER" id="PTHR42844:SF1">
    <property type="entry name" value="DIHYDRONEOPTERIN ALDOLASE 1-RELATED"/>
    <property type="match status" value="1"/>
</dbReference>
<dbReference type="InterPro" id="IPR006157">
    <property type="entry name" value="FolB_dom"/>
</dbReference>
<accession>A0A1F6TMP8</accession>
<dbReference type="UniPathway" id="UPA00077">
    <property type="reaction ID" value="UER00154"/>
</dbReference>
<reference evidence="10 11" key="1">
    <citation type="journal article" date="2016" name="Nat. Commun.">
        <title>Thousands of microbial genomes shed light on interconnected biogeochemical processes in an aquifer system.</title>
        <authorList>
            <person name="Anantharaman K."/>
            <person name="Brown C.T."/>
            <person name="Hug L.A."/>
            <person name="Sharon I."/>
            <person name="Castelle C.J."/>
            <person name="Probst A.J."/>
            <person name="Thomas B.C."/>
            <person name="Singh A."/>
            <person name="Wilkins M.J."/>
            <person name="Karaoz U."/>
            <person name="Brodie E.L."/>
            <person name="Williams K.H."/>
            <person name="Hubbard S.S."/>
            <person name="Banfield J.F."/>
        </authorList>
    </citation>
    <scope>NUCLEOTIDE SEQUENCE [LARGE SCALE GENOMIC DNA]</scope>
</reference>
<protein>
    <recommendedName>
        <fullName evidence="8">7,8-dihydroneopterin aldolase</fullName>
        <ecNumber evidence="8">4.1.2.25</ecNumber>
    </recommendedName>
</protein>
<evidence type="ECO:0000256" key="8">
    <source>
        <dbReference type="RuleBase" id="RU362079"/>
    </source>
</evidence>
<feature type="domain" description="Dihydroneopterin aldolase/epimerase" evidence="9">
    <location>
        <begin position="4"/>
        <end position="114"/>
    </location>
</feature>
<evidence type="ECO:0000256" key="4">
    <source>
        <dbReference type="ARBA" id="ARBA00005708"/>
    </source>
</evidence>
<evidence type="ECO:0000256" key="6">
    <source>
        <dbReference type="ARBA" id="ARBA00023235"/>
    </source>
</evidence>
<dbReference type="Pfam" id="PF02152">
    <property type="entry name" value="FolB"/>
    <property type="match status" value="1"/>
</dbReference>
<comment type="catalytic activity">
    <reaction evidence="1">
        <text>7,8-dihydroneopterin = 7,8-dihydromonapterin</text>
        <dbReference type="Rhea" id="RHEA:45328"/>
        <dbReference type="ChEBI" id="CHEBI:17001"/>
        <dbReference type="ChEBI" id="CHEBI:71175"/>
        <dbReference type="EC" id="5.1.99.8"/>
    </reaction>
</comment>
<dbReference type="NCBIfam" id="TIGR00525">
    <property type="entry name" value="folB"/>
    <property type="match status" value="1"/>
</dbReference>
<comment type="catalytic activity">
    <reaction evidence="2 8">
        <text>7,8-dihydroneopterin = 6-hydroxymethyl-7,8-dihydropterin + glycolaldehyde</text>
        <dbReference type="Rhea" id="RHEA:10540"/>
        <dbReference type="ChEBI" id="CHEBI:17001"/>
        <dbReference type="ChEBI" id="CHEBI:17071"/>
        <dbReference type="ChEBI" id="CHEBI:44841"/>
        <dbReference type="EC" id="4.1.2.25"/>
    </reaction>
</comment>
<evidence type="ECO:0000256" key="2">
    <source>
        <dbReference type="ARBA" id="ARBA00001353"/>
    </source>
</evidence>
<dbReference type="SMART" id="SM00905">
    <property type="entry name" value="FolB"/>
    <property type="match status" value="1"/>
</dbReference>